<evidence type="ECO:0000256" key="1">
    <source>
        <dbReference type="ARBA" id="ARBA00006432"/>
    </source>
</evidence>
<dbReference type="KEGG" id="bana:BARAN1_1088"/>
<dbReference type="InterPro" id="IPR050237">
    <property type="entry name" value="ATP-dep_AMP-bd_enzyme"/>
</dbReference>
<dbReference type="InterPro" id="IPR042099">
    <property type="entry name" value="ANL_N_sf"/>
</dbReference>
<keyword evidence="7" id="KW-1185">Reference proteome</keyword>
<dbReference type="SUPFAM" id="SSF56801">
    <property type="entry name" value="Acetyl-CoA synthetase-like"/>
    <property type="match status" value="1"/>
</dbReference>
<accession>A0A2X3KKY9</accession>
<dbReference type="OrthoDB" id="9781737at2"/>
<dbReference type="AlphaFoldDB" id="A0A2X3KKY9"/>
<dbReference type="InterPro" id="IPR000873">
    <property type="entry name" value="AMP-dep_synth/lig_dom"/>
</dbReference>
<evidence type="ECO:0000313" key="6">
    <source>
        <dbReference type="EMBL" id="SQD93112.1"/>
    </source>
</evidence>
<proteinExistence type="inferred from homology"/>
<name>A0A2X3KKY9_9BACT</name>
<dbReference type="GO" id="GO:0016878">
    <property type="term" value="F:acid-thiol ligase activity"/>
    <property type="evidence" value="ECO:0007669"/>
    <property type="project" value="UniProtKB-ARBA"/>
</dbReference>
<organism evidence="6 7">
    <name type="scientific">Candidatus Bipolaricaulis anaerobius</name>
    <dbReference type="NCBI Taxonomy" id="2026885"/>
    <lineage>
        <taxon>Bacteria</taxon>
        <taxon>Candidatus Bipolaricaulota</taxon>
        <taxon>Candidatus Bipolaricaulia</taxon>
        <taxon>Candidatus Bipolaricaulales</taxon>
        <taxon>Candidatus Bipolaricaulaceae</taxon>
        <taxon>Candidatus Bipolaricaulis</taxon>
    </lineage>
</organism>
<evidence type="ECO:0000256" key="3">
    <source>
        <dbReference type="SAM" id="MobiDB-lite"/>
    </source>
</evidence>
<evidence type="ECO:0000313" key="7">
    <source>
        <dbReference type="Proteomes" id="UP000249818"/>
    </source>
</evidence>
<feature type="domain" description="AMP-binding enzyme C-terminal" evidence="5">
    <location>
        <begin position="456"/>
        <end position="531"/>
    </location>
</feature>
<evidence type="ECO:0000259" key="5">
    <source>
        <dbReference type="Pfam" id="PF13193"/>
    </source>
</evidence>
<dbReference type="Proteomes" id="UP000249818">
    <property type="component" value="Chromosome BARAN1"/>
</dbReference>
<evidence type="ECO:0000259" key="4">
    <source>
        <dbReference type="Pfam" id="PF00501"/>
    </source>
</evidence>
<feature type="domain" description="AMP-dependent synthetase/ligase" evidence="4">
    <location>
        <begin position="42"/>
        <end position="406"/>
    </location>
</feature>
<evidence type="ECO:0000256" key="2">
    <source>
        <dbReference type="ARBA" id="ARBA00022598"/>
    </source>
</evidence>
<dbReference type="Gene3D" id="3.40.50.12780">
    <property type="entry name" value="N-terminal domain of ligase-like"/>
    <property type="match status" value="1"/>
</dbReference>
<dbReference type="InterPro" id="IPR020845">
    <property type="entry name" value="AMP-binding_CS"/>
</dbReference>
<reference evidence="7" key="1">
    <citation type="submission" date="2018-05" db="EMBL/GenBank/DDBJ databases">
        <authorList>
            <person name="Hao L."/>
        </authorList>
    </citation>
    <scope>NUCLEOTIDE SEQUENCE [LARGE SCALE GENOMIC DNA]</scope>
</reference>
<dbReference type="InterPro" id="IPR025110">
    <property type="entry name" value="AMP-bd_C"/>
</dbReference>
<feature type="compositionally biased region" description="Basic and acidic residues" evidence="3">
    <location>
        <begin position="1"/>
        <end position="12"/>
    </location>
</feature>
<dbReference type="Gene3D" id="3.30.300.30">
    <property type="match status" value="1"/>
</dbReference>
<dbReference type="PANTHER" id="PTHR43767:SF1">
    <property type="entry name" value="NONRIBOSOMAL PEPTIDE SYNTHASE PES1 (EUROFUNG)-RELATED"/>
    <property type="match status" value="1"/>
</dbReference>
<keyword evidence="2 6" id="KW-0436">Ligase</keyword>
<protein>
    <submittedName>
        <fullName evidence="6">Putative O-succinylbenzoate--CoA ligase or Acyl-CoA synthetases (AMP-forming)/AMP-acid ligases II</fullName>
        <ecNumber evidence="6">6.2.1.-</ecNumber>
    </submittedName>
</protein>
<dbReference type="FunFam" id="3.30.300.30:FF:000008">
    <property type="entry name" value="2,3-dihydroxybenzoate-AMP ligase"/>
    <property type="match status" value="1"/>
</dbReference>
<dbReference type="RefSeq" id="WP_162297756.1">
    <property type="nucleotide sequence ID" value="NZ_LS483254.1"/>
</dbReference>
<dbReference type="Pfam" id="PF00501">
    <property type="entry name" value="AMP-binding"/>
    <property type="match status" value="1"/>
</dbReference>
<sequence>MAGSVRRERGERMSTGPNVTAYPGPGAVYNLGNILERNAAPSGSPDRPAVVDADRADDRHVSSYRALDRRANRFAQALTSLGVKKGDRVFVVLPNRVEMLEVLFGCLKVGAVFTPANFRFSAEEISFLIDDVDSGILVFDSEYAEKIQEVVSGHPGLRTIEIGGHVLSGSLDYRQLLTKASEDAPACPTAPDETAMILFTAGTTGHPKGVRLTHRSTFFACLANGISAALTRDDVYLGAPPMFHSGGLTCFQLYMLMINGKLILQRRWTPEGALALIKKYGVTYHFGIATQLKMMVQVPGWERCVSSLRAVNGGGEPQPVELKRAFIDQGITYICGYGLTETGATGLNWPASSPDDPLLSKASECMGKPPAFVEVKIVSESGDEVAPDEIGEIIIRREPTGAAGYWNRPEEEAKKFRGDWIFTGDLGKLDGDGYFYVLGRTDDMIISGGENIYPAEVERAIYSHPKVANVVVVRGKHPQWGQTPKAIVMPKEGQTITVEEILEHVSAHLASFKKPRTVVIVDSLPRSETGKIDRKAVKNMYEEL</sequence>
<dbReference type="PROSITE" id="PS00455">
    <property type="entry name" value="AMP_BINDING"/>
    <property type="match status" value="1"/>
</dbReference>
<feature type="region of interest" description="Disordered" evidence="3">
    <location>
        <begin position="1"/>
        <end position="24"/>
    </location>
</feature>
<comment type="similarity">
    <text evidence="1">Belongs to the ATP-dependent AMP-binding enzyme family.</text>
</comment>
<dbReference type="EMBL" id="LS483254">
    <property type="protein sequence ID" value="SQD93112.1"/>
    <property type="molecule type" value="Genomic_DNA"/>
</dbReference>
<dbReference type="Pfam" id="PF13193">
    <property type="entry name" value="AMP-binding_C"/>
    <property type="match status" value="1"/>
</dbReference>
<gene>
    <name evidence="6" type="ORF">BARAN1_1088</name>
</gene>
<dbReference type="InterPro" id="IPR045851">
    <property type="entry name" value="AMP-bd_C_sf"/>
</dbReference>
<dbReference type="EC" id="6.2.1.-" evidence="6"/>
<dbReference type="PANTHER" id="PTHR43767">
    <property type="entry name" value="LONG-CHAIN-FATTY-ACID--COA LIGASE"/>
    <property type="match status" value="1"/>
</dbReference>